<evidence type="ECO:0000259" key="1">
    <source>
        <dbReference type="PROSITE" id="PS50222"/>
    </source>
</evidence>
<sequence>MTRDDLLATKISRGFDHLDADGDGWLDERDHVLMGRRVAEGLGHPEGSDAERRIIDTYLRIWREVHLPHVTGGARGIARADFITSTSALADDPAAASATLGALARSFLEIADVDADGGLTPAEFLAFQRGHFPNLSEPDAAAAFAHLDIDGDGRISAAEFEGAIIEYWTSRDPQAPGNSWLGTETP</sequence>
<dbReference type="Gene3D" id="1.10.238.10">
    <property type="entry name" value="EF-hand"/>
    <property type="match status" value="1"/>
</dbReference>
<dbReference type="PROSITE" id="PS50222">
    <property type="entry name" value="EF_HAND_2"/>
    <property type="match status" value="1"/>
</dbReference>
<dbReference type="EMBL" id="JBHSKF010000013">
    <property type="protein sequence ID" value="MFC5289852.1"/>
    <property type="molecule type" value="Genomic_DNA"/>
</dbReference>
<keyword evidence="3" id="KW-1185">Reference proteome</keyword>
<dbReference type="SMART" id="SM00054">
    <property type="entry name" value="EFh"/>
    <property type="match status" value="2"/>
</dbReference>
<dbReference type="InterPro" id="IPR018247">
    <property type="entry name" value="EF_Hand_1_Ca_BS"/>
</dbReference>
<dbReference type="InterPro" id="IPR002048">
    <property type="entry name" value="EF_hand_dom"/>
</dbReference>
<name>A0ABW0ESJ9_9PSEU</name>
<dbReference type="PROSITE" id="PS00018">
    <property type="entry name" value="EF_HAND_1"/>
    <property type="match status" value="1"/>
</dbReference>
<dbReference type="Pfam" id="PF13202">
    <property type="entry name" value="EF-hand_5"/>
    <property type="match status" value="1"/>
</dbReference>
<accession>A0ABW0ESJ9</accession>
<reference evidence="3" key="1">
    <citation type="journal article" date="2019" name="Int. J. Syst. Evol. Microbiol.">
        <title>The Global Catalogue of Microorganisms (GCM) 10K type strain sequencing project: providing services to taxonomists for standard genome sequencing and annotation.</title>
        <authorList>
            <consortium name="The Broad Institute Genomics Platform"/>
            <consortium name="The Broad Institute Genome Sequencing Center for Infectious Disease"/>
            <person name="Wu L."/>
            <person name="Ma J."/>
        </authorList>
    </citation>
    <scope>NUCLEOTIDE SEQUENCE [LARGE SCALE GENOMIC DNA]</scope>
    <source>
        <strain evidence="3">CCUG 59778</strain>
    </source>
</reference>
<organism evidence="2 3">
    <name type="scientific">Actinokineospora guangxiensis</name>
    <dbReference type="NCBI Taxonomy" id="1490288"/>
    <lineage>
        <taxon>Bacteria</taxon>
        <taxon>Bacillati</taxon>
        <taxon>Actinomycetota</taxon>
        <taxon>Actinomycetes</taxon>
        <taxon>Pseudonocardiales</taxon>
        <taxon>Pseudonocardiaceae</taxon>
        <taxon>Actinokineospora</taxon>
    </lineage>
</organism>
<dbReference type="CDD" id="cd00051">
    <property type="entry name" value="EFh"/>
    <property type="match status" value="1"/>
</dbReference>
<dbReference type="RefSeq" id="WP_378249718.1">
    <property type="nucleotide sequence ID" value="NZ_JBHSKF010000013.1"/>
</dbReference>
<feature type="domain" description="EF-hand" evidence="1">
    <location>
        <begin position="135"/>
        <end position="170"/>
    </location>
</feature>
<protein>
    <submittedName>
        <fullName evidence="2">EF-hand domain-containing protein</fullName>
    </submittedName>
</protein>
<proteinExistence type="predicted"/>
<dbReference type="SUPFAM" id="SSF47473">
    <property type="entry name" value="EF-hand"/>
    <property type="match status" value="1"/>
</dbReference>
<dbReference type="Proteomes" id="UP001596157">
    <property type="component" value="Unassembled WGS sequence"/>
</dbReference>
<evidence type="ECO:0000313" key="3">
    <source>
        <dbReference type="Proteomes" id="UP001596157"/>
    </source>
</evidence>
<evidence type="ECO:0000313" key="2">
    <source>
        <dbReference type="EMBL" id="MFC5289852.1"/>
    </source>
</evidence>
<gene>
    <name evidence="2" type="ORF">ACFPM7_22590</name>
</gene>
<comment type="caution">
    <text evidence="2">The sequence shown here is derived from an EMBL/GenBank/DDBJ whole genome shotgun (WGS) entry which is preliminary data.</text>
</comment>
<dbReference type="InterPro" id="IPR011992">
    <property type="entry name" value="EF-hand-dom_pair"/>
</dbReference>